<dbReference type="EMBL" id="JABANO010022474">
    <property type="protein sequence ID" value="KAF4725106.1"/>
    <property type="molecule type" value="Genomic_DNA"/>
</dbReference>
<evidence type="ECO:0000313" key="6">
    <source>
        <dbReference type="Proteomes" id="UP000574390"/>
    </source>
</evidence>
<sequence>MLSCALSLILAAVADAYRSLRVRDMFEAYKERFGHDFGDEDDYRMAVFEDNLRYIEEENAK</sequence>
<keyword evidence="5" id="KW-1185">Reference proteome</keyword>
<feature type="domain" description="Cathepsin propeptide inhibitor" evidence="2">
    <location>
        <begin position="26"/>
        <end position="59"/>
    </location>
</feature>
<dbReference type="EMBL" id="JABANM010014546">
    <property type="protein sequence ID" value="KAF4732474.1"/>
    <property type="molecule type" value="Genomic_DNA"/>
</dbReference>
<reference evidence="5 6" key="1">
    <citation type="submission" date="2020-04" db="EMBL/GenBank/DDBJ databases">
        <title>Perkinsus olseni comparative genomics.</title>
        <authorList>
            <person name="Bogema D.R."/>
        </authorList>
    </citation>
    <scope>NUCLEOTIDE SEQUENCE [LARGE SCALE GENOMIC DNA]</scope>
    <source>
        <strain evidence="4">ATCC PRA-205</strain>
        <strain evidence="3 5">ATCC PRA-207</strain>
    </source>
</reference>
<protein>
    <recommendedName>
        <fullName evidence="2">Cathepsin propeptide inhibitor domain-containing protein</fullName>
    </recommendedName>
</protein>
<gene>
    <name evidence="4" type="ORF">FOZ62_018722</name>
    <name evidence="3" type="ORF">FOZ63_018589</name>
</gene>
<evidence type="ECO:0000259" key="2">
    <source>
        <dbReference type="Pfam" id="PF08246"/>
    </source>
</evidence>
<evidence type="ECO:0000313" key="5">
    <source>
        <dbReference type="Proteomes" id="UP000553632"/>
    </source>
</evidence>
<dbReference type="Gene3D" id="1.10.287.2250">
    <property type="match status" value="1"/>
</dbReference>
<dbReference type="OMA" id="HNFGAQN"/>
<name>A0A7J6SHM0_PEROL</name>
<dbReference type="Proteomes" id="UP000574390">
    <property type="component" value="Unassembled WGS sequence"/>
</dbReference>
<comment type="caution">
    <text evidence="4">The sequence shown here is derived from an EMBL/GenBank/DDBJ whole genome shotgun (WGS) entry which is preliminary data.</text>
</comment>
<dbReference type="AlphaFoldDB" id="A0A7J6SHM0"/>
<feature type="chain" id="PRO_5036205777" description="Cathepsin propeptide inhibitor domain-containing protein" evidence="1">
    <location>
        <begin position="17"/>
        <end position="61"/>
    </location>
</feature>
<dbReference type="Pfam" id="PF08246">
    <property type="entry name" value="Inhibitor_I29"/>
    <property type="match status" value="1"/>
</dbReference>
<evidence type="ECO:0000313" key="3">
    <source>
        <dbReference type="EMBL" id="KAF4725106.1"/>
    </source>
</evidence>
<evidence type="ECO:0000313" key="4">
    <source>
        <dbReference type="EMBL" id="KAF4732474.1"/>
    </source>
</evidence>
<keyword evidence="1" id="KW-0732">Signal</keyword>
<organism evidence="4 6">
    <name type="scientific">Perkinsus olseni</name>
    <name type="common">Perkinsus atlanticus</name>
    <dbReference type="NCBI Taxonomy" id="32597"/>
    <lineage>
        <taxon>Eukaryota</taxon>
        <taxon>Sar</taxon>
        <taxon>Alveolata</taxon>
        <taxon>Perkinsozoa</taxon>
        <taxon>Perkinsea</taxon>
        <taxon>Perkinsida</taxon>
        <taxon>Perkinsidae</taxon>
        <taxon>Perkinsus</taxon>
    </lineage>
</organism>
<proteinExistence type="predicted"/>
<feature type="signal peptide" evidence="1">
    <location>
        <begin position="1"/>
        <end position="16"/>
    </location>
</feature>
<feature type="non-terminal residue" evidence="4">
    <location>
        <position position="1"/>
    </location>
</feature>
<evidence type="ECO:0000256" key="1">
    <source>
        <dbReference type="SAM" id="SignalP"/>
    </source>
</evidence>
<dbReference type="Proteomes" id="UP000553632">
    <property type="component" value="Unassembled WGS sequence"/>
</dbReference>
<dbReference type="InterPro" id="IPR013201">
    <property type="entry name" value="Prot_inhib_I29"/>
</dbReference>
<accession>A0A7J6SHM0</accession>